<dbReference type="InterPro" id="IPR002048">
    <property type="entry name" value="EF_hand_dom"/>
</dbReference>
<keyword evidence="10" id="KW-1185">Reference proteome</keyword>
<dbReference type="OrthoDB" id="1881481at2759"/>
<dbReference type="EMBL" id="KQ990357">
    <property type="protein sequence ID" value="KZV53465.1"/>
    <property type="molecule type" value="Genomic_DNA"/>
</dbReference>
<evidence type="ECO:0000256" key="7">
    <source>
        <dbReference type="ARBA" id="ARBA00023288"/>
    </source>
</evidence>
<keyword evidence="3" id="KW-0472">Membrane</keyword>
<dbReference type="InterPro" id="IPR056900">
    <property type="entry name" value="COB_C"/>
</dbReference>
<keyword evidence="3" id="KW-0336">GPI-anchor</keyword>
<reference evidence="9 10" key="1">
    <citation type="journal article" date="2015" name="Proc. Natl. Acad. Sci. U.S.A.">
        <title>The resurrection genome of Boea hygrometrica: A blueprint for survival of dehydration.</title>
        <authorList>
            <person name="Xiao L."/>
            <person name="Yang G."/>
            <person name="Zhang L."/>
            <person name="Yang X."/>
            <person name="Zhao S."/>
            <person name="Ji Z."/>
            <person name="Zhou Q."/>
            <person name="Hu M."/>
            <person name="Wang Y."/>
            <person name="Chen M."/>
            <person name="Xu Y."/>
            <person name="Jin H."/>
            <person name="Xiao X."/>
            <person name="Hu G."/>
            <person name="Bao F."/>
            <person name="Hu Y."/>
            <person name="Wan P."/>
            <person name="Li L."/>
            <person name="Deng X."/>
            <person name="Kuang T."/>
            <person name="Xiang C."/>
            <person name="Zhu J.K."/>
            <person name="Oliver M.J."/>
            <person name="He Y."/>
        </authorList>
    </citation>
    <scope>NUCLEOTIDE SEQUENCE [LARGE SCALE GENOMIC DNA]</scope>
    <source>
        <strain evidence="10">cv. XS01</strain>
    </source>
</reference>
<comment type="similarity">
    <text evidence="2">Belongs to the COBRA family.</text>
</comment>
<evidence type="ECO:0000256" key="4">
    <source>
        <dbReference type="ARBA" id="ARBA00022729"/>
    </source>
</evidence>
<dbReference type="Pfam" id="PF25079">
    <property type="entry name" value="COB_C"/>
    <property type="match status" value="1"/>
</dbReference>
<dbReference type="GO" id="GO:0005509">
    <property type="term" value="F:calcium ion binding"/>
    <property type="evidence" value="ECO:0007669"/>
    <property type="project" value="InterPro"/>
</dbReference>
<dbReference type="PANTHER" id="PTHR31673">
    <property type="entry name" value="PROTEIN COBRA"/>
    <property type="match status" value="1"/>
</dbReference>
<name>A0A2Z7D2I3_9LAMI</name>
<dbReference type="GO" id="GO:0005886">
    <property type="term" value="C:plasma membrane"/>
    <property type="evidence" value="ECO:0007669"/>
    <property type="project" value="UniProtKB-SubCell"/>
</dbReference>
<keyword evidence="7" id="KW-0449">Lipoprotein</keyword>
<dbReference type="InterPro" id="IPR018247">
    <property type="entry name" value="EF_Hand_1_Ca_BS"/>
</dbReference>
<accession>A0A2Z7D2I3</accession>
<evidence type="ECO:0000256" key="3">
    <source>
        <dbReference type="ARBA" id="ARBA00022622"/>
    </source>
</evidence>
<keyword evidence="4" id="KW-0732">Signal</keyword>
<evidence type="ECO:0000256" key="6">
    <source>
        <dbReference type="ARBA" id="ARBA00023180"/>
    </source>
</evidence>
<dbReference type="PROSITE" id="PS00018">
    <property type="entry name" value="EF_HAND_1"/>
    <property type="match status" value="1"/>
</dbReference>
<feature type="domain" description="EF-hand" evidence="8">
    <location>
        <begin position="33"/>
        <end position="68"/>
    </location>
</feature>
<dbReference type="GO" id="GO:0098552">
    <property type="term" value="C:side of membrane"/>
    <property type="evidence" value="ECO:0007669"/>
    <property type="project" value="UniProtKB-KW"/>
</dbReference>
<evidence type="ECO:0000256" key="1">
    <source>
        <dbReference type="ARBA" id="ARBA00004609"/>
    </source>
</evidence>
<proteinExistence type="inferred from homology"/>
<evidence type="ECO:0000313" key="10">
    <source>
        <dbReference type="Proteomes" id="UP000250235"/>
    </source>
</evidence>
<dbReference type="AlphaFoldDB" id="A0A2Z7D2I3"/>
<dbReference type="GO" id="GO:0010215">
    <property type="term" value="P:cellulose microfibril organization"/>
    <property type="evidence" value="ECO:0007669"/>
    <property type="project" value="InterPro"/>
</dbReference>
<keyword evidence="6" id="KW-0325">Glycoprotein</keyword>
<dbReference type="Proteomes" id="UP000250235">
    <property type="component" value="Unassembled WGS sequence"/>
</dbReference>
<dbReference type="InterPro" id="IPR011992">
    <property type="entry name" value="EF-hand-dom_pair"/>
</dbReference>
<evidence type="ECO:0000313" key="9">
    <source>
        <dbReference type="EMBL" id="KZV53465.1"/>
    </source>
</evidence>
<evidence type="ECO:0000256" key="5">
    <source>
        <dbReference type="ARBA" id="ARBA00022837"/>
    </source>
</evidence>
<comment type="subcellular location">
    <subcellularLocation>
        <location evidence="1">Cell membrane</location>
        <topology evidence="1">Lipid-anchor</topology>
        <topology evidence="1">GPI-anchor</topology>
    </subcellularLocation>
</comment>
<organism evidence="9 10">
    <name type="scientific">Dorcoceras hygrometricum</name>
    <dbReference type="NCBI Taxonomy" id="472368"/>
    <lineage>
        <taxon>Eukaryota</taxon>
        <taxon>Viridiplantae</taxon>
        <taxon>Streptophyta</taxon>
        <taxon>Embryophyta</taxon>
        <taxon>Tracheophyta</taxon>
        <taxon>Spermatophyta</taxon>
        <taxon>Magnoliopsida</taxon>
        <taxon>eudicotyledons</taxon>
        <taxon>Gunneridae</taxon>
        <taxon>Pentapetalae</taxon>
        <taxon>asterids</taxon>
        <taxon>lamiids</taxon>
        <taxon>Lamiales</taxon>
        <taxon>Gesneriaceae</taxon>
        <taxon>Didymocarpoideae</taxon>
        <taxon>Trichosporeae</taxon>
        <taxon>Loxocarpinae</taxon>
        <taxon>Dorcoceras</taxon>
    </lineage>
</organism>
<dbReference type="InterPro" id="IPR006918">
    <property type="entry name" value="COBRA_pln"/>
</dbReference>
<evidence type="ECO:0000259" key="8">
    <source>
        <dbReference type="PROSITE" id="PS50222"/>
    </source>
</evidence>
<dbReference type="SUPFAM" id="SSF47473">
    <property type="entry name" value="EF-hand"/>
    <property type="match status" value="1"/>
</dbReference>
<dbReference type="Pfam" id="PF04833">
    <property type="entry name" value="COBRA"/>
    <property type="match status" value="1"/>
</dbReference>
<keyword evidence="5" id="KW-0106">Calcium</keyword>
<dbReference type="PANTHER" id="PTHR31673:SF41">
    <property type="entry name" value="COBRA-LIKE PROTEIN"/>
    <property type="match status" value="1"/>
</dbReference>
<dbReference type="GO" id="GO:0052324">
    <property type="term" value="P:plant-type cell wall cellulose biosynthetic process"/>
    <property type="evidence" value="ECO:0007669"/>
    <property type="project" value="TreeGrafter"/>
</dbReference>
<sequence length="780" mass="86218">MQSNHTGAMKEKSSGQEVLDGSDIMKLVENERVFGKFVDHKFQELDADGDGKLSVKELQPAVADIGAALGLPAQGTSADSDNIYTEVLNEFTGGKHKKVNKTKFKAVLSDILVGMAAGLKRDPVVILRIDGEDLRAFVAGPTFEPEMISIFSEIDLPNGSLKDYIINAFEKLSIDHGMPPSTDHWVMCDIVEPALQSLGGLFEQPVSQETFLAAFQRSTEAVSRILKERPAIVAHSQNAFDGSGIRSLMSNKFELDKALDLAIKSIPNDRSGKFSKDFLNVALDALSTSAGLPPFGAIQEVDDIIVEALKMFNASDGKTVKEDEFKKILREVLGSIMLQLEGKLFLQARVTIQNYYQYRHVGSPGWRLGWIWAKNEVILSMSGAFAIEKGNCSKFNQAPHSCKPDPVISDLMPDSPDSTTQNRPDGCCRGGILTAWAIDPSISYSSFELTVGNLEQNTTGYKPQNLTLMAPGLGYTCGPVMETSPTHYSSNGGRRDEQVSRTWKSKCTYSSYLAYTTPMCCVSLSTFYNPTITDCPSCSCGCKEANGNATSCVSITAKSWSKQMKHCLVPSKGSGHTTKVQASNFVRVYLCLSSRERMVTSDLLGTDIVQCTNHMCPIRIHWHIKNNYQDHWRVKLTVSNYNYGRNFSDWNVLVQHPGFGLPASVYSFNSTTLSTIGVPEDVALFWGKEDYNTELLQADEHQLGSVTTEILLQKDSTSFTLTNGWGFPRRMYINGENCQMPPPDTFPMLPNGSPRRKPFHVQLPHLLAVLYLIYGTLFMF</sequence>
<gene>
    <name evidence="9" type="ORF">F511_14831</name>
</gene>
<evidence type="ECO:0000256" key="2">
    <source>
        <dbReference type="ARBA" id="ARBA00005507"/>
    </source>
</evidence>
<protein>
    <submittedName>
        <fullName evidence="9">Protein COBRA</fullName>
    </submittedName>
</protein>
<dbReference type="PROSITE" id="PS50222">
    <property type="entry name" value="EF_HAND_2"/>
    <property type="match status" value="1"/>
</dbReference>